<dbReference type="EMBL" id="CM047944">
    <property type="protein sequence ID" value="KAI9898853.1"/>
    <property type="molecule type" value="Genomic_DNA"/>
</dbReference>
<evidence type="ECO:0000313" key="2">
    <source>
        <dbReference type="Proteomes" id="UP001163324"/>
    </source>
</evidence>
<name>A0ACC0UXJ0_9HYPO</name>
<proteinExistence type="predicted"/>
<gene>
    <name evidence="1" type="ORF">N3K66_005314</name>
</gene>
<dbReference type="Proteomes" id="UP001163324">
    <property type="component" value="Chromosome 5"/>
</dbReference>
<reference evidence="1" key="1">
    <citation type="submission" date="2022-10" db="EMBL/GenBank/DDBJ databases">
        <title>Complete Genome of Trichothecium roseum strain YXFP-22015, a Plant Pathogen Isolated from Citrus.</title>
        <authorList>
            <person name="Wang Y."/>
            <person name="Zhu L."/>
        </authorList>
    </citation>
    <scope>NUCLEOTIDE SEQUENCE</scope>
    <source>
        <strain evidence="1">YXFP-22015</strain>
    </source>
</reference>
<sequence>MQRMYELWATAPTNGEGIRGGVHMYALDDDNKLQDMLIRHAAPLKLSATPSQSRNYRGTLVSGDCQGLSIHREQATLRQSEMGIFNRFHPGEYFTEKAAYVHCNILMTPYSPYNAIVLSDDRKWSHSDFVSFKNGSAITAGRRTLGVAHFLMLIQLIYRDIEAEWQSTMSSVGREIGVSLSDVNDNWVARHFMNDESFDNSKKYLRLLQVFRIMGEWIVQNMRALETLREDFFREITGVGYDEAEVDLMKRNWAIVMEDAQHRTAVI</sequence>
<comment type="caution">
    <text evidence="1">The sequence shown here is derived from an EMBL/GenBank/DDBJ whole genome shotgun (WGS) entry which is preliminary data.</text>
</comment>
<keyword evidence="2" id="KW-1185">Reference proteome</keyword>
<accession>A0ACC0UXJ0</accession>
<protein>
    <submittedName>
        <fullName evidence="1">Uncharacterized protein</fullName>
    </submittedName>
</protein>
<organism evidence="1 2">
    <name type="scientific">Trichothecium roseum</name>
    <dbReference type="NCBI Taxonomy" id="47278"/>
    <lineage>
        <taxon>Eukaryota</taxon>
        <taxon>Fungi</taxon>
        <taxon>Dikarya</taxon>
        <taxon>Ascomycota</taxon>
        <taxon>Pezizomycotina</taxon>
        <taxon>Sordariomycetes</taxon>
        <taxon>Hypocreomycetidae</taxon>
        <taxon>Hypocreales</taxon>
        <taxon>Hypocreales incertae sedis</taxon>
        <taxon>Trichothecium</taxon>
    </lineage>
</organism>
<evidence type="ECO:0000313" key="1">
    <source>
        <dbReference type="EMBL" id="KAI9898853.1"/>
    </source>
</evidence>